<organism evidence="2 3">
    <name type="scientific">Pleurodeles waltl</name>
    <name type="common">Iberian ribbed newt</name>
    <dbReference type="NCBI Taxonomy" id="8319"/>
    <lineage>
        <taxon>Eukaryota</taxon>
        <taxon>Metazoa</taxon>
        <taxon>Chordata</taxon>
        <taxon>Craniata</taxon>
        <taxon>Vertebrata</taxon>
        <taxon>Euteleostomi</taxon>
        <taxon>Amphibia</taxon>
        <taxon>Batrachia</taxon>
        <taxon>Caudata</taxon>
        <taxon>Salamandroidea</taxon>
        <taxon>Salamandridae</taxon>
        <taxon>Pleurodelinae</taxon>
        <taxon>Pleurodeles</taxon>
    </lineage>
</organism>
<accession>A0AAV7PWK4</accession>
<sequence>MQGVGAQHEEHKTMCPSLTRPPARQRQPKHHIDRHYMESVLEGHRTEWHPERGCHWAPISTAVLRPGTVQGRSRRSEQTAVLPQGFLIQFEKPQSKEGAEAQWRATVLTSNTVPAVLARMGTRLACALSQYVQAPLCTARVSLYSLIGWALPGRTA</sequence>
<dbReference type="Proteomes" id="UP001066276">
    <property type="component" value="Chromosome 7"/>
</dbReference>
<gene>
    <name evidence="2" type="ORF">NDU88_011014</name>
</gene>
<reference evidence="2" key="1">
    <citation type="journal article" date="2022" name="bioRxiv">
        <title>Sequencing and chromosome-scale assembly of the giantPleurodeles waltlgenome.</title>
        <authorList>
            <person name="Brown T."/>
            <person name="Elewa A."/>
            <person name="Iarovenko S."/>
            <person name="Subramanian E."/>
            <person name="Araus A.J."/>
            <person name="Petzold A."/>
            <person name="Susuki M."/>
            <person name="Suzuki K.-i.T."/>
            <person name="Hayashi T."/>
            <person name="Toyoda A."/>
            <person name="Oliveira C."/>
            <person name="Osipova E."/>
            <person name="Leigh N.D."/>
            <person name="Simon A."/>
            <person name="Yun M.H."/>
        </authorList>
    </citation>
    <scope>NUCLEOTIDE SEQUENCE</scope>
    <source>
        <strain evidence="2">20211129_DDA</strain>
        <tissue evidence="2">Liver</tissue>
    </source>
</reference>
<keyword evidence="3" id="KW-1185">Reference proteome</keyword>
<comment type="caution">
    <text evidence="2">The sequence shown here is derived from an EMBL/GenBank/DDBJ whole genome shotgun (WGS) entry which is preliminary data.</text>
</comment>
<name>A0AAV7PWK4_PLEWA</name>
<feature type="region of interest" description="Disordered" evidence="1">
    <location>
        <begin position="1"/>
        <end position="30"/>
    </location>
</feature>
<evidence type="ECO:0000313" key="2">
    <source>
        <dbReference type="EMBL" id="KAJ1132711.1"/>
    </source>
</evidence>
<dbReference type="AlphaFoldDB" id="A0AAV7PWK4"/>
<dbReference type="EMBL" id="JANPWB010000011">
    <property type="protein sequence ID" value="KAJ1132711.1"/>
    <property type="molecule type" value="Genomic_DNA"/>
</dbReference>
<proteinExistence type="predicted"/>
<protein>
    <submittedName>
        <fullName evidence="2">Uncharacterized protein</fullName>
    </submittedName>
</protein>
<evidence type="ECO:0000313" key="3">
    <source>
        <dbReference type="Proteomes" id="UP001066276"/>
    </source>
</evidence>
<evidence type="ECO:0000256" key="1">
    <source>
        <dbReference type="SAM" id="MobiDB-lite"/>
    </source>
</evidence>